<dbReference type="GO" id="GO:0016740">
    <property type="term" value="F:transferase activity"/>
    <property type="evidence" value="ECO:0007669"/>
    <property type="project" value="UniProtKB-KW"/>
</dbReference>
<dbReference type="HOGENOM" id="CLU_033254_0_0_1"/>
<evidence type="ECO:0000256" key="2">
    <source>
        <dbReference type="ARBA" id="ARBA00023015"/>
    </source>
</evidence>
<dbReference type="AlphaFoldDB" id="B9WDS1"/>
<keyword evidence="4" id="KW-0539">Nucleus</keyword>
<feature type="region of interest" description="Disordered" evidence="5">
    <location>
        <begin position="381"/>
        <end position="469"/>
    </location>
</feature>
<dbReference type="GO" id="GO:0006357">
    <property type="term" value="P:regulation of transcription by RNA polymerase II"/>
    <property type="evidence" value="ECO:0007669"/>
    <property type="project" value="TreeGrafter"/>
</dbReference>
<accession>B9WDS1</accession>
<evidence type="ECO:0000256" key="4">
    <source>
        <dbReference type="ARBA" id="ARBA00023242"/>
    </source>
</evidence>
<feature type="compositionally biased region" description="Polar residues" evidence="5">
    <location>
        <begin position="419"/>
        <end position="432"/>
    </location>
</feature>
<sequence>MTSQIADGSSTTTINPLKNGSTALKPPHHAHGMSANSHLTNGSPKKVKSYKRLELERLIREFQNKLGKNWEKYHETLSLFLIGKLSRVELISTITPILKGKNLLKYHNKLLLLNFANSLKDNSSDLSNEFAGFWNKKAGKVTKSKNNQFERFKSVIMGLPVKERKRIIDISRDSGKKGKIATDIILTRHAILPKIPMIQDKEQQQLQVNNLVQWQQDVLNGINTPIATENYEIPDYDNLSRMVLMIMREHGLTGGLNSGVMEVILLGLESHLKNIIETAIDVAKYRMNKYTNDNYIPYVKSNGEANNTTGNDDGLPSSKDITLCIEDLHDTLEMYPHLVESSGPKLRLSNVMLENDDMIGDGLDYDLPPINQEYFAKERHTTTSNNASTGATNTSNNTNSTSGATGGATNSTSKHKTDSTAVSEKTDTNQPLQTPASTPSQAPAPAPAQTQTQVSAPAPASTPILRPDAHIGTTDELKWVLHDLVSTM</sequence>
<keyword evidence="8" id="KW-1185">Reference proteome</keyword>
<evidence type="ECO:0000313" key="8">
    <source>
        <dbReference type="Proteomes" id="UP000002605"/>
    </source>
</evidence>
<gene>
    <name evidence="6" type="ordered locus">Cd36_83080</name>
    <name evidence="7" type="ORF">CD36_83080</name>
</gene>
<dbReference type="GO" id="GO:0003713">
    <property type="term" value="F:transcription coactivator activity"/>
    <property type="evidence" value="ECO:0007669"/>
    <property type="project" value="TreeGrafter"/>
</dbReference>
<keyword evidence="3" id="KW-0804">Transcription</keyword>
<evidence type="ECO:0000313" key="6">
    <source>
        <dbReference type="CGD" id="CAL0000168431"/>
    </source>
</evidence>
<keyword evidence="2" id="KW-0805">Transcription regulation</keyword>
<name>B9WDS1_CANDC</name>
<feature type="compositionally biased region" description="Low complexity" evidence="5">
    <location>
        <begin position="433"/>
        <end position="459"/>
    </location>
</feature>
<dbReference type="GO" id="GO:0000124">
    <property type="term" value="C:SAGA complex"/>
    <property type="evidence" value="ECO:0007669"/>
    <property type="project" value="UniProtKB-ARBA"/>
</dbReference>
<dbReference type="KEGG" id="cdu:CD36_83080"/>
<dbReference type="Pfam" id="PF12767">
    <property type="entry name" value="SAGA-Tad1"/>
    <property type="match status" value="1"/>
</dbReference>
<dbReference type="EMBL" id="FM992690">
    <property type="protein sequence ID" value="CAX42827.1"/>
    <property type="molecule type" value="Genomic_DNA"/>
</dbReference>
<dbReference type="RefSeq" id="XP_002419238.1">
    <property type="nucleotide sequence ID" value="XM_002419193.1"/>
</dbReference>
<feature type="compositionally biased region" description="Low complexity" evidence="5">
    <location>
        <begin position="382"/>
        <end position="412"/>
    </location>
</feature>
<evidence type="ECO:0000256" key="1">
    <source>
        <dbReference type="ARBA" id="ARBA00004123"/>
    </source>
</evidence>
<organism evidence="7 8">
    <name type="scientific">Candida dubliniensis (strain CD36 / ATCC MYA-646 / CBS 7987 / NCPF 3949 / NRRL Y-17841)</name>
    <name type="common">Yeast</name>
    <dbReference type="NCBI Taxonomy" id="573826"/>
    <lineage>
        <taxon>Eukaryota</taxon>
        <taxon>Fungi</taxon>
        <taxon>Dikarya</taxon>
        <taxon>Ascomycota</taxon>
        <taxon>Saccharomycotina</taxon>
        <taxon>Pichiomycetes</taxon>
        <taxon>Debaryomycetaceae</taxon>
        <taxon>Candida/Lodderomyces clade</taxon>
        <taxon>Candida</taxon>
    </lineage>
</organism>
<feature type="compositionally biased region" description="Polar residues" evidence="5">
    <location>
        <begin position="34"/>
        <end position="43"/>
    </location>
</feature>
<dbReference type="eggNOG" id="ENOG502RX84">
    <property type="taxonomic scope" value="Eukaryota"/>
</dbReference>
<dbReference type="CDD" id="cd22933">
    <property type="entry name" value="HFD_HFI1"/>
    <property type="match status" value="1"/>
</dbReference>
<feature type="compositionally biased region" description="Polar residues" evidence="5">
    <location>
        <begin position="1"/>
        <end position="22"/>
    </location>
</feature>
<evidence type="ECO:0000313" key="7">
    <source>
        <dbReference type="EMBL" id="CAX42827.1"/>
    </source>
</evidence>
<dbReference type="GeneID" id="8046720"/>
<dbReference type="OrthoDB" id="10264870at2759"/>
<reference evidence="7 8" key="1">
    <citation type="journal article" date="2009" name="Genome Res.">
        <title>Comparative genomics of the fungal pathogens Candida dubliniensis and Candida albicans.</title>
        <authorList>
            <person name="Jackson A.P."/>
            <person name="Gamble J.A."/>
            <person name="Yeomans T."/>
            <person name="Moran G.P."/>
            <person name="Saunders D."/>
            <person name="Harris D."/>
            <person name="Aslett M."/>
            <person name="Barrell J.F."/>
            <person name="Butler G."/>
            <person name="Citiulo F."/>
            <person name="Coleman D.C."/>
            <person name="de Groot P.W.J."/>
            <person name="Goodwin T.J."/>
            <person name="Quail M.A."/>
            <person name="McQuillan J."/>
            <person name="Munro C.A."/>
            <person name="Pain A."/>
            <person name="Poulter R.T."/>
            <person name="Rajandream M.A."/>
            <person name="Renauld H."/>
            <person name="Spiering M.J."/>
            <person name="Tivey A."/>
            <person name="Gow N.A.R."/>
            <person name="Barrell B."/>
            <person name="Sullivan D.J."/>
            <person name="Berriman M."/>
        </authorList>
    </citation>
    <scope>NUCLEOTIDE SEQUENCE [LARGE SCALE GENOMIC DNA]</scope>
    <source>
        <strain evidence="8">CD36 / ATCC MYA-646 / CBS 7987 / NCPF 3949 / NRRL Y-17841</strain>
    </source>
</reference>
<dbReference type="VEuPathDB" id="FungiDB:CD36_83080"/>
<dbReference type="InterPro" id="IPR024738">
    <property type="entry name" value="Hfi1/Tada1"/>
</dbReference>
<feature type="region of interest" description="Disordered" evidence="5">
    <location>
        <begin position="1"/>
        <end position="46"/>
    </location>
</feature>
<dbReference type="Proteomes" id="UP000002605">
    <property type="component" value="Chromosome 3"/>
</dbReference>
<evidence type="ECO:0000256" key="3">
    <source>
        <dbReference type="ARBA" id="ARBA00023163"/>
    </source>
</evidence>
<dbReference type="PANTHER" id="PTHR21277">
    <property type="entry name" value="TRANSCRIPTIONAL ADAPTER 1"/>
    <property type="match status" value="1"/>
</dbReference>
<evidence type="ECO:0000256" key="5">
    <source>
        <dbReference type="SAM" id="MobiDB-lite"/>
    </source>
</evidence>
<dbReference type="GO" id="GO:0005634">
    <property type="term" value="C:nucleus"/>
    <property type="evidence" value="ECO:0007669"/>
    <property type="project" value="UniProtKB-SubCell"/>
</dbReference>
<dbReference type="CGD" id="CAL0000168431">
    <property type="gene designation" value="Cd36_83080"/>
</dbReference>
<dbReference type="PANTHER" id="PTHR21277:SF5">
    <property type="entry name" value="TRANSCRIPTIONAL ADAPTER 1"/>
    <property type="match status" value="1"/>
</dbReference>
<protein>
    <submittedName>
        <fullName evidence="7">Histone acetyltransferase complex component, putative</fullName>
    </submittedName>
</protein>
<comment type="subcellular location">
    <subcellularLocation>
        <location evidence="1">Nucleus</location>
    </subcellularLocation>
</comment>
<proteinExistence type="predicted"/>